<dbReference type="SUPFAM" id="SSF46689">
    <property type="entry name" value="Homeodomain-like"/>
    <property type="match status" value="1"/>
</dbReference>
<evidence type="ECO:0000256" key="4">
    <source>
        <dbReference type="PROSITE-ProRule" id="PRU00335"/>
    </source>
</evidence>
<sequence length="190" mass="20949">MATPSARDRILDTAARLFYRDGYRATGIDRIIAESGVAKMSLYRHFASKNDLIFEYLQRRHDFWMDWFETGVRRRLAARPNLDVLADTLGEWFEGEDFRGCAFINMVAESGGGAGDDPRLLEQAVSHKASLQDFAAAIAGELGLASPADVAQEVIVCIEGMIVRAQTTHDAAVVDAGRRTLARLHAAYAT</sequence>
<gene>
    <name evidence="6" type="ORF">CYJ10_14575</name>
</gene>
<dbReference type="Proteomes" id="UP000234341">
    <property type="component" value="Unassembled WGS sequence"/>
</dbReference>
<dbReference type="InterPro" id="IPR009057">
    <property type="entry name" value="Homeodomain-like_sf"/>
</dbReference>
<dbReference type="AlphaFoldDB" id="A0A2N5CBM7"/>
<feature type="DNA-binding region" description="H-T-H motif" evidence="4">
    <location>
        <begin position="27"/>
        <end position="46"/>
    </location>
</feature>
<accession>A0A2N5CBM7</accession>
<evidence type="ECO:0000256" key="1">
    <source>
        <dbReference type="ARBA" id="ARBA00023015"/>
    </source>
</evidence>
<dbReference type="SUPFAM" id="SSF48498">
    <property type="entry name" value="Tetracyclin repressor-like, C-terminal domain"/>
    <property type="match status" value="1"/>
</dbReference>
<name>A0A2N5CBM7_9BURK</name>
<dbReference type="OrthoDB" id="116240at2"/>
<dbReference type="PRINTS" id="PR00455">
    <property type="entry name" value="HTHTETR"/>
</dbReference>
<dbReference type="PANTHER" id="PTHR47506:SF1">
    <property type="entry name" value="HTH-TYPE TRANSCRIPTIONAL REGULATOR YJDC"/>
    <property type="match status" value="1"/>
</dbReference>
<keyword evidence="1" id="KW-0805">Transcription regulation</keyword>
<comment type="caution">
    <text evidence="6">The sequence shown here is derived from an EMBL/GenBank/DDBJ whole genome shotgun (WGS) entry which is preliminary data.</text>
</comment>
<dbReference type="STRING" id="82633.GCA_000974605_03678"/>
<dbReference type="PANTHER" id="PTHR47506">
    <property type="entry name" value="TRANSCRIPTIONAL REGULATORY PROTEIN"/>
    <property type="match status" value="1"/>
</dbReference>
<organism evidence="6 7">
    <name type="scientific">Cupriavidus pauculus</name>
    <dbReference type="NCBI Taxonomy" id="82633"/>
    <lineage>
        <taxon>Bacteria</taxon>
        <taxon>Pseudomonadati</taxon>
        <taxon>Pseudomonadota</taxon>
        <taxon>Betaproteobacteria</taxon>
        <taxon>Burkholderiales</taxon>
        <taxon>Burkholderiaceae</taxon>
        <taxon>Cupriavidus</taxon>
    </lineage>
</organism>
<evidence type="ECO:0000313" key="7">
    <source>
        <dbReference type="Proteomes" id="UP000234341"/>
    </source>
</evidence>
<dbReference type="GO" id="GO:0003677">
    <property type="term" value="F:DNA binding"/>
    <property type="evidence" value="ECO:0007669"/>
    <property type="project" value="UniProtKB-UniRule"/>
</dbReference>
<feature type="domain" description="HTH tetR-type" evidence="5">
    <location>
        <begin position="4"/>
        <end position="64"/>
    </location>
</feature>
<dbReference type="RefSeq" id="WP_101682212.1">
    <property type="nucleotide sequence ID" value="NZ_PJRP01000006.1"/>
</dbReference>
<reference evidence="6 7" key="1">
    <citation type="submission" date="2017-12" db="EMBL/GenBank/DDBJ databases">
        <title>Genome sequence of the active heterotrophic nitrifier-denitrifier, Cupriavidus pauculus UM1.</title>
        <authorList>
            <person name="Putonti C."/>
            <person name="Castignetti D."/>
        </authorList>
    </citation>
    <scope>NUCLEOTIDE SEQUENCE [LARGE SCALE GENOMIC DNA]</scope>
    <source>
        <strain evidence="6 7">UM1</strain>
    </source>
</reference>
<keyword evidence="2 4" id="KW-0238">DNA-binding</keyword>
<dbReference type="InterPro" id="IPR036271">
    <property type="entry name" value="Tet_transcr_reg_TetR-rel_C_sf"/>
</dbReference>
<evidence type="ECO:0000256" key="3">
    <source>
        <dbReference type="ARBA" id="ARBA00023163"/>
    </source>
</evidence>
<dbReference type="EMBL" id="PJRP01000006">
    <property type="protein sequence ID" value="PLP99633.1"/>
    <property type="molecule type" value="Genomic_DNA"/>
</dbReference>
<dbReference type="Pfam" id="PF00440">
    <property type="entry name" value="TetR_N"/>
    <property type="match status" value="1"/>
</dbReference>
<evidence type="ECO:0000313" key="6">
    <source>
        <dbReference type="EMBL" id="PLP99633.1"/>
    </source>
</evidence>
<dbReference type="PROSITE" id="PS50977">
    <property type="entry name" value="HTH_TETR_2"/>
    <property type="match status" value="1"/>
</dbReference>
<proteinExistence type="predicted"/>
<evidence type="ECO:0000256" key="2">
    <source>
        <dbReference type="ARBA" id="ARBA00023125"/>
    </source>
</evidence>
<dbReference type="InterPro" id="IPR001647">
    <property type="entry name" value="HTH_TetR"/>
</dbReference>
<protein>
    <submittedName>
        <fullName evidence="6">TetR family transcriptional regulator</fullName>
    </submittedName>
</protein>
<evidence type="ECO:0000259" key="5">
    <source>
        <dbReference type="PROSITE" id="PS50977"/>
    </source>
</evidence>
<keyword evidence="3" id="KW-0804">Transcription</keyword>
<dbReference type="Gene3D" id="1.10.357.10">
    <property type="entry name" value="Tetracycline Repressor, domain 2"/>
    <property type="match status" value="1"/>
</dbReference>